<evidence type="ECO:0000313" key="2">
    <source>
        <dbReference type="EMBL" id="KPL83475.1"/>
    </source>
</evidence>
<dbReference type="PANTHER" id="PTHR21666">
    <property type="entry name" value="PEPTIDASE-RELATED"/>
    <property type="match status" value="1"/>
</dbReference>
<dbReference type="Gene3D" id="2.70.70.10">
    <property type="entry name" value="Glucose Permease (Domain IIA)"/>
    <property type="match status" value="1"/>
</dbReference>
<gene>
    <name evidence="2" type="ORF">ADN01_08190</name>
</gene>
<organism evidence="2 3">
    <name type="scientific">Levilinea saccharolytica</name>
    <dbReference type="NCBI Taxonomy" id="229921"/>
    <lineage>
        <taxon>Bacteria</taxon>
        <taxon>Bacillati</taxon>
        <taxon>Chloroflexota</taxon>
        <taxon>Anaerolineae</taxon>
        <taxon>Anaerolineales</taxon>
        <taxon>Anaerolineaceae</taxon>
        <taxon>Levilinea</taxon>
    </lineage>
</organism>
<dbReference type="Proteomes" id="UP000050501">
    <property type="component" value="Unassembled WGS sequence"/>
</dbReference>
<accession>A0A0P6Y2M4</accession>
<keyword evidence="3" id="KW-1185">Reference proteome</keyword>
<evidence type="ECO:0000259" key="1">
    <source>
        <dbReference type="Pfam" id="PF01551"/>
    </source>
</evidence>
<comment type="caution">
    <text evidence="2">The sequence shown here is derived from an EMBL/GenBank/DDBJ whole genome shotgun (WGS) entry which is preliminary data.</text>
</comment>
<dbReference type="InterPro" id="IPR011055">
    <property type="entry name" value="Dup_hybrid_motif"/>
</dbReference>
<dbReference type="CDD" id="cd12797">
    <property type="entry name" value="M23_peptidase"/>
    <property type="match status" value="1"/>
</dbReference>
<dbReference type="OrthoDB" id="9810477at2"/>
<protein>
    <recommendedName>
        <fullName evidence="1">M23ase beta-sheet core domain-containing protein</fullName>
    </recommendedName>
</protein>
<dbReference type="STRING" id="229921.ADN01_08190"/>
<evidence type="ECO:0000313" key="3">
    <source>
        <dbReference type="Proteomes" id="UP000050501"/>
    </source>
</evidence>
<proteinExistence type="predicted"/>
<reference evidence="2 3" key="1">
    <citation type="submission" date="2015-07" db="EMBL/GenBank/DDBJ databases">
        <title>Genome sequence of Levilinea saccharolytica DSM 16555.</title>
        <authorList>
            <person name="Hemp J."/>
            <person name="Ward L.M."/>
            <person name="Pace L.A."/>
            <person name="Fischer W.W."/>
        </authorList>
    </citation>
    <scope>NUCLEOTIDE SEQUENCE [LARGE SCALE GENOMIC DNA]</scope>
    <source>
        <strain evidence="2 3">KIBI-1</strain>
    </source>
</reference>
<dbReference type="GO" id="GO:0004222">
    <property type="term" value="F:metalloendopeptidase activity"/>
    <property type="evidence" value="ECO:0007669"/>
    <property type="project" value="TreeGrafter"/>
</dbReference>
<dbReference type="InterPro" id="IPR050570">
    <property type="entry name" value="Cell_wall_metabolism_enzyme"/>
</dbReference>
<sequence>MVSKFWPVPDSASRSIPQAGERGAFWENRGDRRHAGVDLYAPAGCPVLAIEAGEVLQVEEFTSPHKISYWNVTYSVLIRTRSGALQRYAEMEQALVQPGESVSAGQVIGRVGLVLNLDLINETSPAYIQRLKQAGAPSMLHFEMHTDLPDTNDYLGGNYFTQHQPAQLLDPTPYLQDLARSPENEP</sequence>
<name>A0A0P6Y2M4_9CHLR</name>
<dbReference type="AlphaFoldDB" id="A0A0P6Y2M4"/>
<dbReference type="InterPro" id="IPR016047">
    <property type="entry name" value="M23ase_b-sheet_dom"/>
</dbReference>
<dbReference type="EMBL" id="LGCM01000031">
    <property type="protein sequence ID" value="KPL83475.1"/>
    <property type="molecule type" value="Genomic_DNA"/>
</dbReference>
<dbReference type="SUPFAM" id="SSF51261">
    <property type="entry name" value="Duplicated hybrid motif"/>
    <property type="match status" value="1"/>
</dbReference>
<feature type="domain" description="M23ase beta-sheet core" evidence="1">
    <location>
        <begin position="33"/>
        <end position="112"/>
    </location>
</feature>
<dbReference type="Pfam" id="PF01551">
    <property type="entry name" value="Peptidase_M23"/>
    <property type="match status" value="1"/>
</dbReference>
<dbReference type="PANTHER" id="PTHR21666:SF290">
    <property type="entry name" value="PEPTIDASE M23 DOMAIN PROTEIN"/>
    <property type="match status" value="1"/>
</dbReference>